<dbReference type="RefSeq" id="WP_380705947.1">
    <property type="nucleotide sequence ID" value="NZ_JBHSAP010000018.1"/>
</dbReference>
<keyword evidence="1" id="KW-1133">Transmembrane helix</keyword>
<accession>A0ABV8JIF4</accession>
<keyword evidence="1" id="KW-0812">Transmembrane</keyword>
<name>A0ABV8JIF4_9BACL</name>
<keyword evidence="3" id="KW-1185">Reference proteome</keyword>
<keyword evidence="1" id="KW-0472">Membrane</keyword>
<feature type="transmembrane region" description="Helical" evidence="1">
    <location>
        <begin position="6"/>
        <end position="24"/>
    </location>
</feature>
<comment type="caution">
    <text evidence="2">The sequence shown here is derived from an EMBL/GenBank/DDBJ whole genome shotgun (WGS) entry which is preliminary data.</text>
</comment>
<proteinExistence type="predicted"/>
<evidence type="ECO:0000256" key="1">
    <source>
        <dbReference type="SAM" id="Phobius"/>
    </source>
</evidence>
<feature type="transmembrane region" description="Helical" evidence="1">
    <location>
        <begin position="36"/>
        <end position="55"/>
    </location>
</feature>
<evidence type="ECO:0000313" key="2">
    <source>
        <dbReference type="EMBL" id="MFC4078120.1"/>
    </source>
</evidence>
<reference evidence="3" key="1">
    <citation type="journal article" date="2019" name="Int. J. Syst. Evol. Microbiol.">
        <title>The Global Catalogue of Microorganisms (GCM) 10K type strain sequencing project: providing services to taxonomists for standard genome sequencing and annotation.</title>
        <authorList>
            <consortium name="The Broad Institute Genomics Platform"/>
            <consortium name="The Broad Institute Genome Sequencing Center for Infectious Disease"/>
            <person name="Wu L."/>
            <person name="Ma J."/>
        </authorList>
    </citation>
    <scope>NUCLEOTIDE SEQUENCE [LARGE SCALE GENOMIC DNA]</scope>
    <source>
        <strain evidence="3">IBRC-M 10813</strain>
    </source>
</reference>
<dbReference type="EMBL" id="JBHSAP010000018">
    <property type="protein sequence ID" value="MFC4078120.1"/>
    <property type="molecule type" value="Genomic_DNA"/>
</dbReference>
<gene>
    <name evidence="2" type="ORF">ACFOUO_15080</name>
</gene>
<evidence type="ECO:0000313" key="3">
    <source>
        <dbReference type="Proteomes" id="UP001595843"/>
    </source>
</evidence>
<organism evidence="2 3">
    <name type="scientific">Salinithrix halophila</name>
    <dbReference type="NCBI Taxonomy" id="1485204"/>
    <lineage>
        <taxon>Bacteria</taxon>
        <taxon>Bacillati</taxon>
        <taxon>Bacillota</taxon>
        <taxon>Bacilli</taxon>
        <taxon>Bacillales</taxon>
        <taxon>Thermoactinomycetaceae</taxon>
        <taxon>Salinithrix</taxon>
    </lineage>
</organism>
<sequence>MVVQLWMQAILTWVFFLMAVLWFPDLSGRTGGLDPWRFFSLDYLTALLFLFAGSYNGVRVLARAVGRLASLPIPFQAFRRWHHLLPLALAVGGLYWMWLSVPWHGGVAILWFGGRELQVWRRKRRAIRQSGWIRKDRGESLFDNSS</sequence>
<dbReference type="Proteomes" id="UP001595843">
    <property type="component" value="Unassembled WGS sequence"/>
</dbReference>
<protein>
    <submittedName>
        <fullName evidence="2">Uncharacterized protein</fullName>
    </submittedName>
</protein>